<feature type="compositionally biased region" description="Basic and acidic residues" evidence="1">
    <location>
        <begin position="259"/>
        <end position="276"/>
    </location>
</feature>
<comment type="caution">
    <text evidence="2">The sequence shown here is derived from an EMBL/GenBank/DDBJ whole genome shotgun (WGS) entry which is preliminary data.</text>
</comment>
<feature type="compositionally biased region" description="Low complexity" evidence="1">
    <location>
        <begin position="112"/>
        <end position="138"/>
    </location>
</feature>
<feature type="compositionally biased region" description="Gly residues" evidence="1">
    <location>
        <begin position="284"/>
        <end position="300"/>
    </location>
</feature>
<reference evidence="2 3" key="1">
    <citation type="submission" date="2015-09" db="EMBL/GenBank/DDBJ databases">
        <title>Host preference determinants of Valsa canker pathogens revealed by comparative genomics.</title>
        <authorList>
            <person name="Yin Z."/>
            <person name="Huang L."/>
        </authorList>
    </citation>
    <scope>NUCLEOTIDE SEQUENCE [LARGE SCALE GENOMIC DNA]</scope>
    <source>
        <strain evidence="2 3">03-1</strain>
    </source>
</reference>
<feature type="compositionally biased region" description="Basic and acidic residues" evidence="1">
    <location>
        <begin position="213"/>
        <end position="245"/>
    </location>
</feature>
<feature type="region of interest" description="Disordered" evidence="1">
    <location>
        <begin position="1"/>
        <end position="174"/>
    </location>
</feature>
<accession>A0A423WXV1</accession>
<protein>
    <submittedName>
        <fullName evidence="2">Uncharacterized protein</fullName>
    </submittedName>
</protein>
<proteinExistence type="predicted"/>
<dbReference type="Proteomes" id="UP000283895">
    <property type="component" value="Unassembled WGS sequence"/>
</dbReference>
<feature type="compositionally biased region" description="Low complexity" evidence="1">
    <location>
        <begin position="44"/>
        <end position="53"/>
    </location>
</feature>
<dbReference type="STRING" id="356882.A0A423WXV1"/>
<dbReference type="EMBL" id="LKEA01000006">
    <property type="protein sequence ID" value="ROW08353.1"/>
    <property type="molecule type" value="Genomic_DNA"/>
</dbReference>
<dbReference type="AlphaFoldDB" id="A0A423WXV1"/>
<gene>
    <name evidence="2" type="ORF">VMCG_03246</name>
</gene>
<organism evidence="2 3">
    <name type="scientific">Cytospora schulzeri</name>
    <dbReference type="NCBI Taxonomy" id="448051"/>
    <lineage>
        <taxon>Eukaryota</taxon>
        <taxon>Fungi</taxon>
        <taxon>Dikarya</taxon>
        <taxon>Ascomycota</taxon>
        <taxon>Pezizomycotina</taxon>
        <taxon>Sordariomycetes</taxon>
        <taxon>Sordariomycetidae</taxon>
        <taxon>Diaporthales</taxon>
        <taxon>Cytosporaceae</taxon>
        <taxon>Cytospora</taxon>
    </lineage>
</organism>
<keyword evidence="3" id="KW-1185">Reference proteome</keyword>
<feature type="compositionally biased region" description="Basic and acidic residues" evidence="1">
    <location>
        <begin position="354"/>
        <end position="364"/>
    </location>
</feature>
<feature type="compositionally biased region" description="Pro residues" evidence="1">
    <location>
        <begin position="29"/>
        <end position="43"/>
    </location>
</feature>
<feature type="compositionally biased region" description="Gly residues" evidence="1">
    <location>
        <begin position="316"/>
        <end position="332"/>
    </location>
</feature>
<dbReference type="OrthoDB" id="2402960at2759"/>
<name>A0A423WXV1_9PEZI</name>
<evidence type="ECO:0000313" key="3">
    <source>
        <dbReference type="Proteomes" id="UP000283895"/>
    </source>
</evidence>
<evidence type="ECO:0000313" key="2">
    <source>
        <dbReference type="EMBL" id="ROW08353.1"/>
    </source>
</evidence>
<evidence type="ECO:0000256" key="1">
    <source>
        <dbReference type="SAM" id="MobiDB-lite"/>
    </source>
</evidence>
<sequence length="413" mass="44294">MDDQFGGRTDDDLFADEFEPVLEDEPQSQPEPEPEPATAPAPPVASETPSVASQSSSTVPTSVEAAPAANVTTSASPAAEPKAGSGLASSRFAQQPPADTPRAPRSHRQNHSSHNNNNNNNNHNNHHNNQQHVAASPTPSSPAPAPAKQHDSRHQNPKTGAIRVGSGANPRTKLTEAELAEKMEKMRIINAEKTERFKRAEADEHSHAIALEKASEETKKRRQEEAERRKMEATNRRQMDDERERNRQRKLNALGVKENSWDEGKEERMEEEDRRRGGMNFRGANGGVRGPAGGRGGGLSGSRFAESTQDTDFMTGRGGSARGRGGRGGGRGRGGRGDYFGTPPSRGESPAPAKAKEAALKVEDFPALPSSSAANKKTEAVAKTELPSPMSPLGKWDDEMEAMDAKTAAATSP</sequence>
<feature type="compositionally biased region" description="Acidic residues" evidence="1">
    <location>
        <begin position="12"/>
        <end position="26"/>
    </location>
</feature>
<feature type="region of interest" description="Disordered" evidence="1">
    <location>
        <begin position="199"/>
        <end position="413"/>
    </location>
</feature>